<protein>
    <recommendedName>
        <fullName evidence="6">Phosphatidylinositol N-acetylglucosaminyltransferase subunit Y</fullName>
    </recommendedName>
</protein>
<dbReference type="PANTHER" id="PTHR36485:SF1">
    <property type="entry name" value="TRANSMEMBRANE PROTEIN"/>
    <property type="match status" value="1"/>
</dbReference>
<evidence type="ECO:0000313" key="2">
    <source>
        <dbReference type="EMBL" id="BBN11221.1"/>
    </source>
</evidence>
<feature type="transmembrane region" description="Helical" evidence="1">
    <location>
        <begin position="34"/>
        <end position="56"/>
    </location>
</feature>
<feature type="transmembrane region" description="Helical" evidence="1">
    <location>
        <begin position="76"/>
        <end position="97"/>
    </location>
</feature>
<reference evidence="3 4" key="1">
    <citation type="submission" date="2016-03" db="EMBL/GenBank/DDBJ databases">
        <title>Mechanisms controlling the formation of the plant cell surface in tip-growing cells are functionally conserved among land plants.</title>
        <authorList>
            <person name="Honkanen S."/>
            <person name="Jones V.A."/>
            <person name="Morieri G."/>
            <person name="Champion C."/>
            <person name="Hetherington A.J."/>
            <person name="Kelly S."/>
            <person name="Saint-Marcoux D."/>
            <person name="Proust H."/>
            <person name="Prescott H."/>
            <person name="Dolan L."/>
        </authorList>
    </citation>
    <scope>NUCLEOTIDE SEQUENCE [LARGE SCALE GENOMIC DNA]</scope>
    <source>
        <strain evidence="4">cv. Tak-1 and cv. Tak-2</strain>
        <tissue evidence="3">Whole gametophyte</tissue>
    </source>
</reference>
<reference evidence="2" key="2">
    <citation type="journal article" date="2019" name="Curr. Biol.">
        <title>Chromatin organization in early land plants reveals an ancestral association between H3K27me3, transposons, and constitutive heterochromatin.</title>
        <authorList>
            <person name="Montgomery S.A."/>
            <person name="Tanizawa Y."/>
            <person name="Galik B."/>
            <person name="Wang N."/>
            <person name="Ito T."/>
            <person name="Mochizuki T."/>
            <person name="Akimcheva S."/>
            <person name="Bowman J."/>
            <person name="Cognat V."/>
            <person name="Drouard L."/>
            <person name="Ekker H."/>
            <person name="Houng S."/>
            <person name="Kohchi T."/>
            <person name="Lin S."/>
            <person name="Liu L.D."/>
            <person name="Nakamura Y."/>
            <person name="Valeeva L.R."/>
            <person name="Shakirov E.V."/>
            <person name="Shippen D.E."/>
            <person name="Wei W."/>
            <person name="Yagura M."/>
            <person name="Yamaoka S."/>
            <person name="Yamato K.T."/>
            <person name="Liu C."/>
            <person name="Berger F."/>
        </authorList>
    </citation>
    <scope>NUCLEOTIDE SEQUENCE [LARGE SCALE GENOMIC DNA]</scope>
    <source>
        <strain evidence="2">Tak-1</strain>
    </source>
</reference>
<reference evidence="5" key="3">
    <citation type="journal article" date="2020" name="Curr. Biol.">
        <title>Chromatin organization in early land plants reveals an ancestral association between H3K27me3, transposons, and constitutive heterochromatin.</title>
        <authorList>
            <person name="Montgomery S.A."/>
            <person name="Tanizawa Y."/>
            <person name="Galik B."/>
            <person name="Wang N."/>
            <person name="Ito T."/>
            <person name="Mochizuki T."/>
            <person name="Akimcheva S."/>
            <person name="Bowman J.L."/>
            <person name="Cognat V."/>
            <person name="Marechal-Drouard L."/>
            <person name="Ekker H."/>
            <person name="Hong S.F."/>
            <person name="Kohchi T."/>
            <person name="Lin S.S."/>
            <person name="Liu L.D."/>
            <person name="Nakamura Y."/>
            <person name="Valeeva L.R."/>
            <person name="Shakirov E.V."/>
            <person name="Shippen D.E."/>
            <person name="Wei W.L."/>
            <person name="Yagura M."/>
            <person name="Yamaoka S."/>
            <person name="Yamato K.T."/>
            <person name="Liu C."/>
            <person name="Berger F."/>
        </authorList>
    </citation>
    <scope>NUCLEOTIDE SEQUENCE [LARGE SCALE GENOMIC DNA]</scope>
    <source>
        <strain evidence="5">Tak-1</strain>
    </source>
</reference>
<dbReference type="InterPro" id="IPR029164">
    <property type="entry name" value="PIG-Y"/>
</dbReference>
<evidence type="ECO:0000313" key="4">
    <source>
        <dbReference type="Proteomes" id="UP000077202"/>
    </source>
</evidence>
<accession>A0A176WHD1</accession>
<proteinExistence type="predicted"/>
<evidence type="ECO:0008006" key="6">
    <source>
        <dbReference type="Google" id="ProtNLM"/>
    </source>
</evidence>
<name>A0A176WHD1_MARPO</name>
<keyword evidence="1" id="KW-0812">Transmembrane</keyword>
<dbReference type="EMBL" id="AP019870">
    <property type="protein sequence ID" value="BBN11221.1"/>
    <property type="molecule type" value="Genomic_DNA"/>
</dbReference>
<evidence type="ECO:0000313" key="3">
    <source>
        <dbReference type="EMBL" id="OAE31742.1"/>
    </source>
</evidence>
<evidence type="ECO:0000256" key="1">
    <source>
        <dbReference type="SAM" id="Phobius"/>
    </source>
</evidence>
<dbReference type="AlphaFoldDB" id="A0A176WHD1"/>
<dbReference type="Proteomes" id="UP001162541">
    <property type="component" value="Chromosome 5"/>
</dbReference>
<organism evidence="3 4">
    <name type="scientific">Marchantia polymorpha subsp. ruderalis</name>
    <dbReference type="NCBI Taxonomy" id="1480154"/>
    <lineage>
        <taxon>Eukaryota</taxon>
        <taxon>Viridiplantae</taxon>
        <taxon>Streptophyta</taxon>
        <taxon>Embryophyta</taxon>
        <taxon>Marchantiophyta</taxon>
        <taxon>Marchantiopsida</taxon>
        <taxon>Marchantiidae</taxon>
        <taxon>Marchantiales</taxon>
        <taxon>Marchantiaceae</taxon>
        <taxon>Marchantia</taxon>
    </lineage>
</organism>
<keyword evidence="4" id="KW-1185">Reference proteome</keyword>
<keyword evidence="1" id="KW-1133">Transmembrane helix</keyword>
<dbReference type="EMBL" id="LVLJ01000985">
    <property type="protein sequence ID" value="OAE31742.1"/>
    <property type="molecule type" value="Genomic_DNA"/>
</dbReference>
<evidence type="ECO:0000313" key="5">
    <source>
        <dbReference type="Proteomes" id="UP001162541"/>
    </source>
</evidence>
<dbReference type="Proteomes" id="UP000077202">
    <property type="component" value="Unassembled WGS sequence"/>
</dbReference>
<sequence>MDGVKEEELNELLSGALIRVPSLRAPRRPDPAPAHLGVMLIIAGIASVALCIYTLATAKILPPARNPSVDMMRSDWYYCLLLPLTLPVTLVAIYLHWLSMKLFKHA</sequence>
<gene>
    <name evidence="3" type="ORF">AXG93_4874s1050</name>
    <name evidence="2" type="ORF">Mp_5g10100</name>
</gene>
<dbReference type="PANTHER" id="PTHR36485">
    <property type="entry name" value="OS01G0939000 PROTEIN"/>
    <property type="match status" value="1"/>
</dbReference>
<keyword evidence="1" id="KW-0472">Membrane</keyword>
<dbReference type="Pfam" id="PF15159">
    <property type="entry name" value="PIG-Y"/>
    <property type="match status" value="1"/>
</dbReference>